<protein>
    <submittedName>
        <fullName evidence="7">EamA family transporter</fullName>
    </submittedName>
</protein>
<feature type="transmembrane region" description="Helical" evidence="5">
    <location>
        <begin position="205"/>
        <end position="228"/>
    </location>
</feature>
<organism evidence="7 8">
    <name type="scientific">Sneathiella chungangensis</name>
    <dbReference type="NCBI Taxonomy" id="1418234"/>
    <lineage>
        <taxon>Bacteria</taxon>
        <taxon>Pseudomonadati</taxon>
        <taxon>Pseudomonadota</taxon>
        <taxon>Alphaproteobacteria</taxon>
        <taxon>Sneathiellales</taxon>
        <taxon>Sneathiellaceae</taxon>
        <taxon>Sneathiella</taxon>
    </lineage>
</organism>
<dbReference type="GO" id="GO:0016020">
    <property type="term" value="C:membrane"/>
    <property type="evidence" value="ECO:0007669"/>
    <property type="project" value="UniProtKB-SubCell"/>
</dbReference>
<dbReference type="PANTHER" id="PTHR32322:SF9">
    <property type="entry name" value="AMINO-ACID METABOLITE EFFLUX PUMP-RELATED"/>
    <property type="match status" value="1"/>
</dbReference>
<dbReference type="EMBL" id="WTVA01000015">
    <property type="protein sequence ID" value="MZR23403.1"/>
    <property type="molecule type" value="Genomic_DNA"/>
</dbReference>
<feature type="transmembrane region" description="Helical" evidence="5">
    <location>
        <begin position="61"/>
        <end position="80"/>
    </location>
</feature>
<evidence type="ECO:0000256" key="3">
    <source>
        <dbReference type="ARBA" id="ARBA00022989"/>
    </source>
</evidence>
<feature type="transmembrane region" description="Helical" evidence="5">
    <location>
        <begin position="143"/>
        <end position="160"/>
    </location>
</feature>
<evidence type="ECO:0000256" key="2">
    <source>
        <dbReference type="ARBA" id="ARBA00022692"/>
    </source>
</evidence>
<feature type="transmembrane region" description="Helical" evidence="5">
    <location>
        <begin position="86"/>
        <end position="108"/>
    </location>
</feature>
<feature type="domain" description="EamA" evidence="6">
    <location>
        <begin position="6"/>
        <end position="130"/>
    </location>
</feature>
<sequence length="294" mass="31685">MSFPHLFLALVVSAIWGFSFVASKVGLDHFPPLFFTALRFLLVALLLSPFLRIVKGRMKAVFWIALTVGVFHFTFLYLGIYAAGGVTAVAITSQLIAPFSVIMAVVVLKESIGWKRVLGIIMAFGGVMFLGFDPVIFDQLEGVALVTVAALFMSVGLILMRQIQNVRTMTMQAWIGAISALPLLLISFTMETGQAAALANIGWEAAGALAFVVIVTTIIAHGGWYYLLQRYPISVLTPFGLLAPIFGIAFGVILFSEPITLRFVIGGTITLVGVAIINLRTAKKSTKAEAIPEA</sequence>
<keyword evidence="8" id="KW-1185">Reference proteome</keyword>
<reference evidence="7 8" key="1">
    <citation type="journal article" date="2014" name="Int. J. Syst. Evol. Microbiol.">
        <title>Sneathiella chungangensis sp. nov., isolated from a marine sand, and emended description of the genus Sneathiella.</title>
        <authorList>
            <person name="Siamphan C."/>
            <person name="Kim H."/>
            <person name="Lee J.S."/>
            <person name="Kim W."/>
        </authorList>
    </citation>
    <scope>NUCLEOTIDE SEQUENCE [LARGE SCALE GENOMIC DNA]</scope>
    <source>
        <strain evidence="7 8">KCTC 32476</strain>
    </source>
</reference>
<keyword evidence="3 5" id="KW-1133">Transmembrane helix</keyword>
<dbReference type="InterPro" id="IPR000620">
    <property type="entry name" value="EamA_dom"/>
</dbReference>
<evidence type="ECO:0000256" key="5">
    <source>
        <dbReference type="SAM" id="Phobius"/>
    </source>
</evidence>
<accession>A0A845MH95</accession>
<dbReference type="Pfam" id="PF00892">
    <property type="entry name" value="EamA"/>
    <property type="match status" value="2"/>
</dbReference>
<feature type="domain" description="EamA" evidence="6">
    <location>
        <begin position="142"/>
        <end position="278"/>
    </location>
</feature>
<feature type="transmembrane region" description="Helical" evidence="5">
    <location>
        <begin position="172"/>
        <end position="190"/>
    </location>
</feature>
<proteinExistence type="predicted"/>
<dbReference type="AlphaFoldDB" id="A0A845MH95"/>
<evidence type="ECO:0000256" key="1">
    <source>
        <dbReference type="ARBA" id="ARBA00004141"/>
    </source>
</evidence>
<dbReference type="SUPFAM" id="SSF103481">
    <property type="entry name" value="Multidrug resistance efflux transporter EmrE"/>
    <property type="match status" value="2"/>
</dbReference>
<name>A0A845MH95_9PROT</name>
<evidence type="ECO:0000313" key="8">
    <source>
        <dbReference type="Proteomes" id="UP000445696"/>
    </source>
</evidence>
<dbReference type="PANTHER" id="PTHR32322">
    <property type="entry name" value="INNER MEMBRANE TRANSPORTER"/>
    <property type="match status" value="1"/>
</dbReference>
<comment type="caution">
    <text evidence="7">The sequence shown here is derived from an EMBL/GenBank/DDBJ whole genome shotgun (WGS) entry which is preliminary data.</text>
</comment>
<dbReference type="InterPro" id="IPR050638">
    <property type="entry name" value="AA-Vitamin_Transporters"/>
</dbReference>
<evidence type="ECO:0000256" key="4">
    <source>
        <dbReference type="ARBA" id="ARBA00023136"/>
    </source>
</evidence>
<comment type="subcellular location">
    <subcellularLocation>
        <location evidence="1">Membrane</location>
        <topology evidence="1">Multi-pass membrane protein</topology>
    </subcellularLocation>
</comment>
<keyword evidence="2 5" id="KW-0812">Transmembrane</keyword>
<dbReference type="Proteomes" id="UP000445696">
    <property type="component" value="Unassembled WGS sequence"/>
</dbReference>
<dbReference type="InterPro" id="IPR037185">
    <property type="entry name" value="EmrE-like"/>
</dbReference>
<gene>
    <name evidence="7" type="ORF">GQF03_13780</name>
</gene>
<feature type="transmembrane region" description="Helical" evidence="5">
    <location>
        <begin position="235"/>
        <end position="255"/>
    </location>
</feature>
<feature type="transmembrane region" description="Helical" evidence="5">
    <location>
        <begin position="261"/>
        <end position="279"/>
    </location>
</feature>
<dbReference type="OrthoDB" id="7158585at2"/>
<dbReference type="RefSeq" id="WP_161339877.1">
    <property type="nucleotide sequence ID" value="NZ_JBHSDG010000003.1"/>
</dbReference>
<feature type="transmembrane region" description="Helical" evidence="5">
    <location>
        <begin position="33"/>
        <end position="54"/>
    </location>
</feature>
<evidence type="ECO:0000259" key="6">
    <source>
        <dbReference type="Pfam" id="PF00892"/>
    </source>
</evidence>
<keyword evidence="4 5" id="KW-0472">Membrane</keyword>
<evidence type="ECO:0000313" key="7">
    <source>
        <dbReference type="EMBL" id="MZR23403.1"/>
    </source>
</evidence>
<feature type="transmembrane region" description="Helical" evidence="5">
    <location>
        <begin position="117"/>
        <end position="137"/>
    </location>
</feature>